<protein>
    <recommendedName>
        <fullName evidence="4">DUF4412 domain-containing protein</fullName>
    </recommendedName>
</protein>
<dbReference type="Gene3D" id="2.50.20.10">
    <property type="entry name" value="Lipoprotein localisation LolA/LolB/LppX"/>
    <property type="match status" value="1"/>
</dbReference>
<reference evidence="2 3" key="1">
    <citation type="journal article" date="2020" name="Microorganisms">
        <title>Osmotic Adaptation and Compatible Solute Biosynthesis of Phototrophic Bacteria as Revealed from Genome Analyses.</title>
        <authorList>
            <person name="Imhoff J.F."/>
            <person name="Rahn T."/>
            <person name="Kunzel S."/>
            <person name="Keller A."/>
            <person name="Neulinger S.C."/>
        </authorList>
    </citation>
    <scope>NUCLEOTIDE SEQUENCE [LARGE SCALE GENOMIC DNA]</scope>
    <source>
        <strain evidence="2 3">DSM 21303</strain>
    </source>
</reference>
<name>A0A9X0WJ93_9GAMM</name>
<dbReference type="EMBL" id="NRSD01000015">
    <property type="protein sequence ID" value="MBK1645751.1"/>
    <property type="molecule type" value="Genomic_DNA"/>
</dbReference>
<evidence type="ECO:0000313" key="2">
    <source>
        <dbReference type="EMBL" id="MBK1645751.1"/>
    </source>
</evidence>
<feature type="chain" id="PRO_5040795835" description="DUF4412 domain-containing protein" evidence="1">
    <location>
        <begin position="24"/>
        <end position="254"/>
    </location>
</feature>
<comment type="caution">
    <text evidence="2">The sequence shown here is derived from an EMBL/GenBank/DDBJ whole genome shotgun (WGS) entry which is preliminary data.</text>
</comment>
<evidence type="ECO:0000256" key="1">
    <source>
        <dbReference type="SAM" id="SignalP"/>
    </source>
</evidence>
<evidence type="ECO:0000313" key="3">
    <source>
        <dbReference type="Proteomes" id="UP001138802"/>
    </source>
</evidence>
<evidence type="ECO:0008006" key="4">
    <source>
        <dbReference type="Google" id="ProtNLM"/>
    </source>
</evidence>
<dbReference type="AlphaFoldDB" id="A0A9X0WJ93"/>
<proteinExistence type="predicted"/>
<dbReference type="Proteomes" id="UP001138802">
    <property type="component" value="Unassembled WGS sequence"/>
</dbReference>
<keyword evidence="3" id="KW-1185">Reference proteome</keyword>
<keyword evidence="1" id="KW-0732">Signal</keyword>
<dbReference type="RefSeq" id="WP_200388559.1">
    <property type="nucleotide sequence ID" value="NZ_NRSD01000015.1"/>
</dbReference>
<sequence>MTKQQPMIMCFALASLFVGNVQADLSGVQFSADMISSGPDGQTTAGKMFVGEGRMRMEMTQQGQNVIRISDQNRGVEWILFPEQQSYLEQVAPPGSEGLAPAPSAETNPCANLPGLTCTRAGEEDVAGRPAVKWEMVMTHEGQTMQGAQWIDRERGLPLRHEMPNGETMELSLIGTETVEGRQVEKWEMITSVPDQAPSRTFQWYDPQLKLSVREEFPGGYVRELTSIRIAEQPDHLFTLPAGYQRMEMPQPTN</sequence>
<organism evidence="2 3">
    <name type="scientific">Thiocapsa imhoffii</name>
    <dbReference type="NCBI Taxonomy" id="382777"/>
    <lineage>
        <taxon>Bacteria</taxon>
        <taxon>Pseudomonadati</taxon>
        <taxon>Pseudomonadota</taxon>
        <taxon>Gammaproteobacteria</taxon>
        <taxon>Chromatiales</taxon>
        <taxon>Chromatiaceae</taxon>
        <taxon>Thiocapsa</taxon>
    </lineage>
</organism>
<feature type="signal peptide" evidence="1">
    <location>
        <begin position="1"/>
        <end position="23"/>
    </location>
</feature>
<accession>A0A9X0WJ93</accession>
<gene>
    <name evidence="2" type="ORF">CKO25_14040</name>
</gene>